<dbReference type="Proteomes" id="UP000008136">
    <property type="component" value="Chromosome"/>
</dbReference>
<dbReference type="Pfam" id="PF12698">
    <property type="entry name" value="ABC2_membrane_3"/>
    <property type="match status" value="1"/>
</dbReference>
<feature type="transmembrane region" description="Helical" evidence="5">
    <location>
        <begin position="174"/>
        <end position="196"/>
    </location>
</feature>
<accession>F2KSP5</accession>
<feature type="transmembrane region" description="Helical" evidence="5">
    <location>
        <begin position="22"/>
        <end position="48"/>
    </location>
</feature>
<sequence length="349" mass="37906">MLNLRIVELAAKDLKSVGREKTFLMAVGLQLFVAMFASVLTFGLLVLYNPSYAGIGGDVEIGLVGDAPVLESVLNAIKYDSIQQALEDFYSGKIDAVVWLPKENLSSTNFVRVYLPKEEVKAIQASIVLREKLVEYEEKLRELRGVPGEVNLKIYSPEFESVEVPEGSSVPFKLIYVVLIPLLMLTTAATAAGMFIDLITEEIESKTAHVLLATPLTPIEFIAGKVLAAIVLSAILAPTWMLLLILNGVEIHSFALVALLSVAVSCIFISIAGIASLAGDRERAQLIFSLLVIGLIPVFFISHLTPAGLVTRIAAGSPFEVYAVVVYLTAPVLLVYVSSRLIADRLFRE</sequence>
<evidence type="ECO:0000313" key="7">
    <source>
        <dbReference type="EMBL" id="AEA48115.1"/>
    </source>
</evidence>
<evidence type="ECO:0000256" key="3">
    <source>
        <dbReference type="ARBA" id="ARBA00022989"/>
    </source>
</evidence>
<feature type="transmembrane region" description="Helical" evidence="5">
    <location>
        <begin position="251"/>
        <end position="274"/>
    </location>
</feature>
<reference evidence="7 8" key="1">
    <citation type="submission" date="2011-03" db="EMBL/GenBank/DDBJ databases">
        <title>The complete genome of Archaeoglobus veneficus SNP6.</title>
        <authorList>
            <consortium name="US DOE Joint Genome Institute (JGI-PGF)"/>
            <person name="Lucas S."/>
            <person name="Copeland A."/>
            <person name="Lapidus A."/>
            <person name="Bruce D."/>
            <person name="Goodwin L."/>
            <person name="Pitluck S."/>
            <person name="Kyrpides N."/>
            <person name="Mavromatis K."/>
            <person name="Pagani I."/>
            <person name="Ivanova N."/>
            <person name="Mikhailova N."/>
            <person name="Lu M."/>
            <person name="Detter J.C."/>
            <person name="Tapia R."/>
            <person name="Han C."/>
            <person name="Land M."/>
            <person name="Hauser L."/>
            <person name="Markowitz V."/>
            <person name="Cheng J.-F."/>
            <person name="Hugenholtz P."/>
            <person name="Woyke T."/>
            <person name="Wu D."/>
            <person name="Spring S."/>
            <person name="Brambilla E."/>
            <person name="Klenk H.-P."/>
            <person name="Eisen J.A."/>
        </authorList>
    </citation>
    <scope>NUCLEOTIDE SEQUENCE [LARGE SCALE GENOMIC DNA]</scope>
    <source>
        <strain>SNP6</strain>
    </source>
</reference>
<feature type="domain" description="ABC-2 type transporter transmembrane" evidence="6">
    <location>
        <begin position="75"/>
        <end position="310"/>
    </location>
</feature>
<dbReference type="HOGENOM" id="CLU_066801_0_0_2"/>
<dbReference type="AlphaFoldDB" id="F2KSP5"/>
<name>F2KSP5_ARCVS</name>
<proteinExistence type="predicted"/>
<keyword evidence="3 5" id="KW-1133">Transmembrane helix</keyword>
<dbReference type="OrthoDB" id="51659at2157"/>
<dbReference type="EMBL" id="CP002588">
    <property type="protein sequence ID" value="AEA48115.1"/>
    <property type="molecule type" value="Genomic_DNA"/>
</dbReference>
<dbReference type="InterPro" id="IPR013525">
    <property type="entry name" value="ABC2_TM"/>
</dbReference>
<comment type="subcellular location">
    <subcellularLocation>
        <location evidence="1">Membrane</location>
        <topology evidence="1">Multi-pass membrane protein</topology>
    </subcellularLocation>
</comment>
<dbReference type="STRING" id="693661.Arcve_2126"/>
<dbReference type="eggNOG" id="arCOG01470">
    <property type="taxonomic scope" value="Archaea"/>
</dbReference>
<feature type="transmembrane region" description="Helical" evidence="5">
    <location>
        <begin position="321"/>
        <end position="343"/>
    </location>
</feature>
<evidence type="ECO:0000259" key="6">
    <source>
        <dbReference type="Pfam" id="PF12698"/>
    </source>
</evidence>
<dbReference type="GO" id="GO:0140359">
    <property type="term" value="F:ABC-type transporter activity"/>
    <property type="evidence" value="ECO:0007669"/>
    <property type="project" value="InterPro"/>
</dbReference>
<dbReference type="GO" id="GO:0016020">
    <property type="term" value="C:membrane"/>
    <property type="evidence" value="ECO:0007669"/>
    <property type="project" value="UniProtKB-SubCell"/>
</dbReference>
<keyword evidence="4 5" id="KW-0472">Membrane</keyword>
<protein>
    <recommendedName>
        <fullName evidence="6">ABC-2 type transporter transmembrane domain-containing protein</fullName>
    </recommendedName>
</protein>
<evidence type="ECO:0000256" key="2">
    <source>
        <dbReference type="ARBA" id="ARBA00022692"/>
    </source>
</evidence>
<dbReference type="RefSeq" id="WP_013684766.1">
    <property type="nucleotide sequence ID" value="NC_015320.1"/>
</dbReference>
<keyword evidence="2 5" id="KW-0812">Transmembrane</keyword>
<keyword evidence="8" id="KW-1185">Reference proteome</keyword>
<feature type="transmembrane region" description="Helical" evidence="5">
    <location>
        <begin position="226"/>
        <end position="245"/>
    </location>
</feature>
<dbReference type="GeneID" id="10395261"/>
<evidence type="ECO:0000313" key="8">
    <source>
        <dbReference type="Proteomes" id="UP000008136"/>
    </source>
</evidence>
<evidence type="ECO:0000256" key="5">
    <source>
        <dbReference type="SAM" id="Phobius"/>
    </source>
</evidence>
<dbReference type="PANTHER" id="PTHR43471">
    <property type="entry name" value="ABC TRANSPORTER PERMEASE"/>
    <property type="match status" value="1"/>
</dbReference>
<organism evidence="7 8">
    <name type="scientific">Archaeoglobus veneficus (strain DSM 11195 / SNP6)</name>
    <dbReference type="NCBI Taxonomy" id="693661"/>
    <lineage>
        <taxon>Archaea</taxon>
        <taxon>Methanobacteriati</taxon>
        <taxon>Methanobacteriota</taxon>
        <taxon>Archaeoglobi</taxon>
        <taxon>Archaeoglobales</taxon>
        <taxon>Archaeoglobaceae</taxon>
        <taxon>Archaeoglobus</taxon>
    </lineage>
</organism>
<dbReference type="KEGG" id="ave:Arcve_2126"/>
<feature type="transmembrane region" description="Helical" evidence="5">
    <location>
        <begin position="286"/>
        <end position="309"/>
    </location>
</feature>
<gene>
    <name evidence="7" type="ordered locus">Arcve_2126</name>
</gene>
<evidence type="ECO:0000256" key="1">
    <source>
        <dbReference type="ARBA" id="ARBA00004141"/>
    </source>
</evidence>
<evidence type="ECO:0000256" key="4">
    <source>
        <dbReference type="ARBA" id="ARBA00023136"/>
    </source>
</evidence>